<keyword evidence="2 4" id="KW-0479">Metal-binding</keyword>
<feature type="signal peptide" evidence="6">
    <location>
        <begin position="1"/>
        <end position="30"/>
    </location>
</feature>
<keyword evidence="1 4" id="KW-0349">Heme</keyword>
<evidence type="ECO:0000259" key="7">
    <source>
        <dbReference type="PROSITE" id="PS51007"/>
    </source>
</evidence>
<evidence type="ECO:0000256" key="1">
    <source>
        <dbReference type="ARBA" id="ARBA00022617"/>
    </source>
</evidence>
<dbReference type="InterPro" id="IPR036280">
    <property type="entry name" value="Multihaem_cyt_sf"/>
</dbReference>
<dbReference type="EMBL" id="AJJU01000003">
    <property type="protein sequence ID" value="EID76032.1"/>
    <property type="molecule type" value="Genomic_DNA"/>
</dbReference>
<dbReference type="STRING" id="946077.W5A_03779"/>
<dbReference type="PANTHER" id="PTHR39425">
    <property type="entry name" value="LIPOPROTEIN CYTOCHROME C"/>
    <property type="match status" value="1"/>
</dbReference>
<reference evidence="8 9" key="1">
    <citation type="journal article" date="2012" name="J. Bacteriol.">
        <title>Genome Sequence of the Halotolerant Bacterium Imtechella halotolerans K1T.</title>
        <authorList>
            <person name="Kumar S."/>
            <person name="Vikram S."/>
            <person name="Subramanian S."/>
            <person name="Raghava G.P."/>
            <person name="Pinnaka A.K."/>
        </authorList>
    </citation>
    <scope>NUCLEOTIDE SEQUENCE [LARGE SCALE GENOMIC DNA]</scope>
    <source>
        <strain evidence="8 9">K1</strain>
    </source>
</reference>
<dbReference type="eggNOG" id="COG2010">
    <property type="taxonomic scope" value="Bacteria"/>
</dbReference>
<keyword evidence="9" id="KW-1185">Reference proteome</keyword>
<dbReference type="Gene3D" id="3.90.10.10">
    <property type="entry name" value="Cytochrome C3"/>
    <property type="match status" value="2"/>
</dbReference>
<accession>I0WI16</accession>
<organism evidence="8 9">
    <name type="scientific">Imtechella halotolerans K1</name>
    <dbReference type="NCBI Taxonomy" id="946077"/>
    <lineage>
        <taxon>Bacteria</taxon>
        <taxon>Pseudomonadati</taxon>
        <taxon>Bacteroidota</taxon>
        <taxon>Flavobacteriia</taxon>
        <taxon>Flavobacteriales</taxon>
        <taxon>Flavobacteriaceae</taxon>
        <taxon>Imtechella</taxon>
    </lineage>
</organism>
<dbReference type="PANTHER" id="PTHR39425:SF1">
    <property type="entry name" value="CYTOCHROME C7-LIKE DOMAIN-CONTAINING PROTEIN"/>
    <property type="match status" value="1"/>
</dbReference>
<dbReference type="InterPro" id="IPR036909">
    <property type="entry name" value="Cyt_c-like_dom_sf"/>
</dbReference>
<keyword evidence="5" id="KW-0812">Transmembrane</keyword>
<sequence>MKKVKYRHSVSRVVGLSLAVLLAFSVSLFAQEGDPVKGKSLFNTNCAACHKLDKPSTGPALAGVADKYERGWLQSWIRNSSALVKSGDADAVKIFNEWKQVPMTPFPQLSDQDIDDILAYTMAPPPAPEVVATDASGVVSGGGASSGISNNVILSALALVFALLIVMLYLVNKTLRKIAEANGVQLVSEEAEKRLPLWKAFVKNQFLVLVSVVFLLLASAYFAYGYFMQVGVDQGYMPVQPIHYSHKVHAGLNEIDCKYCHSSARVSKTAGIPSLNVCMNCHKNISEYTGEEDLANGYTKEFYTNEIKKLYAAVGWDEETQSYTGKTEPVKWVRIHNLPDFAYFNHAQHVTVGGIECQTCHGPVEEMEVMYQFSPLTMGWCITCHKETDVKMEGNAYYEKIHAELSKKYGVEKLTIAQMGGMECGKCHY</sequence>
<evidence type="ECO:0000313" key="8">
    <source>
        <dbReference type="EMBL" id="EID76032.1"/>
    </source>
</evidence>
<keyword evidence="5" id="KW-0472">Membrane</keyword>
<evidence type="ECO:0000256" key="2">
    <source>
        <dbReference type="ARBA" id="ARBA00022723"/>
    </source>
</evidence>
<evidence type="ECO:0000256" key="4">
    <source>
        <dbReference type="PROSITE-ProRule" id="PRU00433"/>
    </source>
</evidence>
<dbReference type="PROSITE" id="PS51007">
    <property type="entry name" value="CYTC"/>
    <property type="match status" value="1"/>
</dbReference>
<keyword evidence="3 4" id="KW-0408">Iron</keyword>
<feature type="chain" id="PRO_5003635279" description="Cytochrome c domain-containing protein" evidence="6">
    <location>
        <begin position="31"/>
        <end position="429"/>
    </location>
</feature>
<dbReference type="CDD" id="cd08168">
    <property type="entry name" value="Cytochrom_C3"/>
    <property type="match status" value="1"/>
</dbReference>
<proteinExistence type="predicted"/>
<dbReference type="SUPFAM" id="SSF46626">
    <property type="entry name" value="Cytochrome c"/>
    <property type="match status" value="1"/>
</dbReference>
<dbReference type="InterPro" id="IPR009056">
    <property type="entry name" value="Cyt_c-like_dom"/>
</dbReference>
<keyword evidence="5" id="KW-1133">Transmembrane helix</keyword>
<dbReference type="GO" id="GO:0020037">
    <property type="term" value="F:heme binding"/>
    <property type="evidence" value="ECO:0007669"/>
    <property type="project" value="InterPro"/>
</dbReference>
<feature type="transmembrane region" description="Helical" evidence="5">
    <location>
        <begin position="206"/>
        <end position="227"/>
    </location>
</feature>
<dbReference type="SUPFAM" id="SSF48695">
    <property type="entry name" value="Multiheme cytochromes"/>
    <property type="match status" value="1"/>
</dbReference>
<evidence type="ECO:0000256" key="3">
    <source>
        <dbReference type="ARBA" id="ARBA00023004"/>
    </source>
</evidence>
<gene>
    <name evidence="8" type="ORF">W5A_03779</name>
</gene>
<name>I0WI16_9FLAO</name>
<comment type="caution">
    <text evidence="8">The sequence shown here is derived from an EMBL/GenBank/DDBJ whole genome shotgun (WGS) entry which is preliminary data.</text>
</comment>
<evidence type="ECO:0000313" key="9">
    <source>
        <dbReference type="Proteomes" id="UP000005938"/>
    </source>
</evidence>
<evidence type="ECO:0000256" key="5">
    <source>
        <dbReference type="SAM" id="Phobius"/>
    </source>
</evidence>
<dbReference type="Gene3D" id="1.10.760.10">
    <property type="entry name" value="Cytochrome c-like domain"/>
    <property type="match status" value="1"/>
</dbReference>
<dbReference type="AlphaFoldDB" id="I0WI16"/>
<dbReference type="Proteomes" id="UP000005938">
    <property type="component" value="Unassembled WGS sequence"/>
</dbReference>
<feature type="domain" description="Cytochrome c" evidence="7">
    <location>
        <begin position="33"/>
        <end position="125"/>
    </location>
</feature>
<protein>
    <recommendedName>
        <fullName evidence="7">Cytochrome c domain-containing protein</fullName>
    </recommendedName>
</protein>
<dbReference type="OrthoDB" id="9782196at2"/>
<evidence type="ECO:0000256" key="6">
    <source>
        <dbReference type="SAM" id="SignalP"/>
    </source>
</evidence>
<dbReference type="PATRIC" id="fig|946077.3.peg.768"/>
<dbReference type="Pfam" id="PF00034">
    <property type="entry name" value="Cytochrom_C"/>
    <property type="match status" value="1"/>
</dbReference>
<dbReference type="GO" id="GO:0009055">
    <property type="term" value="F:electron transfer activity"/>
    <property type="evidence" value="ECO:0007669"/>
    <property type="project" value="InterPro"/>
</dbReference>
<keyword evidence="6" id="KW-0732">Signal</keyword>
<dbReference type="GO" id="GO:0046872">
    <property type="term" value="F:metal ion binding"/>
    <property type="evidence" value="ECO:0007669"/>
    <property type="project" value="UniProtKB-KW"/>
</dbReference>
<feature type="transmembrane region" description="Helical" evidence="5">
    <location>
        <begin position="152"/>
        <end position="171"/>
    </location>
</feature>
<dbReference type="RefSeq" id="WP_008237601.1">
    <property type="nucleotide sequence ID" value="NZ_AJJU01000003.1"/>
</dbReference>